<proteinExistence type="predicted"/>
<dbReference type="RefSeq" id="WP_289600423.1">
    <property type="nucleotide sequence ID" value="NZ_JAUDCL010000025.1"/>
</dbReference>
<keyword evidence="2" id="KW-1185">Reference proteome</keyword>
<dbReference type="EMBL" id="JAUDCL010000025">
    <property type="protein sequence ID" value="MDM8202024.1"/>
    <property type="molecule type" value="Genomic_DNA"/>
</dbReference>
<protein>
    <submittedName>
        <fullName evidence="1">Uncharacterized protein</fullName>
    </submittedName>
</protein>
<organism evidence="1 2">
    <name type="scientific">Allofournierella massiliensis</name>
    <dbReference type="NCBI Taxonomy" id="1650663"/>
    <lineage>
        <taxon>Bacteria</taxon>
        <taxon>Bacillati</taxon>
        <taxon>Bacillota</taxon>
        <taxon>Clostridia</taxon>
        <taxon>Eubacteriales</taxon>
        <taxon>Oscillospiraceae</taxon>
        <taxon>Allofournierella</taxon>
    </lineage>
</organism>
<name>A0ABT7UT01_9FIRM</name>
<reference evidence="2" key="1">
    <citation type="submission" date="2023-06" db="EMBL/GenBank/DDBJ databases">
        <title>Identification and characterization of horizontal gene transfer across gut microbiota members of farm animals based on homology search.</title>
        <authorList>
            <person name="Zeman M."/>
            <person name="Kubasova T."/>
            <person name="Jahodarova E."/>
            <person name="Nykrynova M."/>
            <person name="Rychlik I."/>
        </authorList>
    </citation>
    <scope>NUCLEOTIDE SEQUENCE [LARGE SCALE GENOMIC DNA]</scope>
    <source>
        <strain evidence="2">ET340</strain>
    </source>
</reference>
<evidence type="ECO:0000313" key="1">
    <source>
        <dbReference type="EMBL" id="MDM8202024.1"/>
    </source>
</evidence>
<accession>A0ABT7UT01</accession>
<sequence length="145" mass="16825">MEQIIIRKDVIPALNSKVHLIGYNSYTIPIASLDGADELLSRAVAESVSFETLLHEYRKAVASSESPLFAQMYRISVTSGLVIDQNIYLYHCDPCPVWITYGEHKWAYMNSRKYLGDSWWFDDKEILEDIQKMNTVDFLEKYKGY</sequence>
<evidence type="ECO:0000313" key="2">
    <source>
        <dbReference type="Proteomes" id="UP001529380"/>
    </source>
</evidence>
<gene>
    <name evidence="1" type="ORF">QUW08_12095</name>
</gene>
<dbReference type="Proteomes" id="UP001529380">
    <property type="component" value="Unassembled WGS sequence"/>
</dbReference>
<comment type="caution">
    <text evidence="1">The sequence shown here is derived from an EMBL/GenBank/DDBJ whole genome shotgun (WGS) entry which is preliminary data.</text>
</comment>
<reference evidence="1 2" key="2">
    <citation type="submission" date="2023-06" db="EMBL/GenBank/DDBJ databases">
        <title>Identification and characterization of horizontal gene transfer across gut microbiota members of farm animals based on homology search.</title>
        <authorList>
            <person name="Schwarzerova J."/>
            <person name="Nykrynova M."/>
            <person name="Jureckova K."/>
            <person name="Cejkova D."/>
            <person name="Rychlik I."/>
        </authorList>
    </citation>
    <scope>NUCLEOTIDE SEQUENCE [LARGE SCALE GENOMIC DNA]</scope>
    <source>
        <strain evidence="1 2">ET340</strain>
    </source>
</reference>
<reference evidence="1 2" key="3">
    <citation type="submission" date="2023-06" db="EMBL/GenBank/DDBJ databases">
        <authorList>
            <person name="Zeman M."/>
            <person name="Kubasova T."/>
            <person name="Jahodarova E."/>
            <person name="Nykrynova M."/>
            <person name="Rychlik I."/>
        </authorList>
    </citation>
    <scope>NUCLEOTIDE SEQUENCE [LARGE SCALE GENOMIC DNA]</scope>
    <source>
        <strain evidence="1 2">ET340</strain>
    </source>
</reference>